<proteinExistence type="predicted"/>
<comment type="caution">
    <text evidence="2">The sequence shown here is derived from an EMBL/GenBank/DDBJ whole genome shotgun (WGS) entry which is preliminary data.</text>
</comment>
<protein>
    <recommendedName>
        <fullName evidence="1">Methyltransferase domain-containing protein</fullName>
    </recommendedName>
</protein>
<reference evidence="2" key="1">
    <citation type="submission" date="2022-09" db="EMBL/GenBank/DDBJ databases">
        <title>Whole genome shotgun sequence of Streptomyces albidoflavus NBRC 12854.</title>
        <authorList>
            <person name="Komaki H."/>
            <person name="Tamura T."/>
        </authorList>
    </citation>
    <scope>NUCLEOTIDE SEQUENCE</scope>
    <source>
        <strain evidence="2">NBRC 12854</strain>
    </source>
</reference>
<dbReference type="Gene3D" id="3.40.50.150">
    <property type="entry name" value="Vaccinia Virus protein VP39"/>
    <property type="match status" value="1"/>
</dbReference>
<dbReference type="InterPro" id="IPR029063">
    <property type="entry name" value="SAM-dependent_MTases_sf"/>
</dbReference>
<evidence type="ECO:0000259" key="1">
    <source>
        <dbReference type="Pfam" id="PF13649"/>
    </source>
</evidence>
<gene>
    <name evidence="2" type="ORF">ScoT_24690</name>
</gene>
<dbReference type="EMBL" id="BNDZ01000005">
    <property type="protein sequence ID" value="GHI46295.1"/>
    <property type="molecule type" value="Genomic_DNA"/>
</dbReference>
<dbReference type="SUPFAM" id="SSF53335">
    <property type="entry name" value="S-adenosyl-L-methionine-dependent methyltransferases"/>
    <property type="match status" value="1"/>
</dbReference>
<dbReference type="InterPro" id="IPR041698">
    <property type="entry name" value="Methyltransf_25"/>
</dbReference>
<dbReference type="Pfam" id="PF13649">
    <property type="entry name" value="Methyltransf_25"/>
    <property type="match status" value="1"/>
</dbReference>
<dbReference type="AlphaFoldDB" id="A0AA37FBT4"/>
<feature type="domain" description="Methyltransferase" evidence="1">
    <location>
        <begin position="45"/>
        <end position="136"/>
    </location>
</feature>
<dbReference type="GO" id="GO:0008168">
    <property type="term" value="F:methyltransferase activity"/>
    <property type="evidence" value="ECO:0007669"/>
    <property type="project" value="UniProtKB-ARBA"/>
</dbReference>
<sequence length="206" mass="21995">MTRPTGTMGYGKDAEALAQQYEQVPFEKVHGHLLRWLPPAAGRAVDIGAGSGRDAAALAVRGFDVVAVEPTAELRQVGRRLHGDAPIAWVDDALPALSRLRGSFGLVLLSAVWMHLDERERADGMRRLAELTAPGGCVAMTLRHGPPPSGRRMFAVSAAETVALAERSGLVAVDRGEAPDRLARPDVRWSTLVFREQGSTVEGSAG</sequence>
<name>A0AA37FBT4_9ACTN</name>
<accession>A0AA37FBT4</accession>
<dbReference type="CDD" id="cd02440">
    <property type="entry name" value="AdoMet_MTases"/>
    <property type="match status" value="1"/>
</dbReference>
<dbReference type="Proteomes" id="UP001051844">
    <property type="component" value="Unassembled WGS sequence"/>
</dbReference>
<evidence type="ECO:0000313" key="2">
    <source>
        <dbReference type="EMBL" id="GHI46295.1"/>
    </source>
</evidence>
<evidence type="ECO:0000313" key="3">
    <source>
        <dbReference type="Proteomes" id="UP001051844"/>
    </source>
</evidence>
<organism evidence="2 3">
    <name type="scientific">Streptomyces albidoflavus</name>
    <dbReference type="NCBI Taxonomy" id="1886"/>
    <lineage>
        <taxon>Bacteria</taxon>
        <taxon>Bacillati</taxon>
        <taxon>Actinomycetota</taxon>
        <taxon>Actinomycetes</taxon>
        <taxon>Kitasatosporales</taxon>
        <taxon>Streptomycetaceae</taxon>
        <taxon>Streptomyces</taxon>
        <taxon>Streptomyces albidoflavus group</taxon>
    </lineage>
</organism>